<dbReference type="Proteomes" id="UP000594261">
    <property type="component" value="Chromosome 5"/>
</dbReference>
<dbReference type="OMA" id="LYLQFIC"/>
<dbReference type="InParanoid" id="A0A7N2LRP6"/>
<reference evidence="1 2" key="1">
    <citation type="journal article" date="2016" name="G3 (Bethesda)">
        <title>First Draft Assembly and Annotation of the Genome of a California Endemic Oak Quercus lobata Nee (Fagaceae).</title>
        <authorList>
            <person name="Sork V.L."/>
            <person name="Fitz-Gibbon S.T."/>
            <person name="Puiu D."/>
            <person name="Crepeau M."/>
            <person name="Gugger P.F."/>
            <person name="Sherman R."/>
            <person name="Stevens K."/>
            <person name="Langley C.H."/>
            <person name="Pellegrini M."/>
            <person name="Salzberg S.L."/>
        </authorList>
    </citation>
    <scope>NUCLEOTIDE SEQUENCE [LARGE SCALE GENOMIC DNA]</scope>
    <source>
        <strain evidence="1 2">cv. SW786</strain>
    </source>
</reference>
<keyword evidence="2" id="KW-1185">Reference proteome</keyword>
<dbReference type="AlphaFoldDB" id="A0A7N2LRP6"/>
<proteinExistence type="predicted"/>
<evidence type="ECO:0000313" key="2">
    <source>
        <dbReference type="Proteomes" id="UP000594261"/>
    </source>
</evidence>
<dbReference type="Gene3D" id="1.20.120.1240">
    <property type="entry name" value="Dynamin, middle domain"/>
    <property type="match status" value="1"/>
</dbReference>
<name>A0A7N2LRP6_QUELO</name>
<sequence>MEKLTDYTCNPEYLSNWNTLMSQQDAFMKDVLTNEERPAKIKLNSFGEIEVGKLRDYPYVLQQAFDMKMRMIAYWKIVLKRLVDCMALHLLLSVGNLVNREFEIEIVNELMGPGGGITCSCRKATENKQEYTAA</sequence>
<evidence type="ECO:0008006" key="3">
    <source>
        <dbReference type="Google" id="ProtNLM"/>
    </source>
</evidence>
<dbReference type="EMBL" id="LRBV02000005">
    <property type="status" value="NOT_ANNOTATED_CDS"/>
    <property type="molecule type" value="Genomic_DNA"/>
</dbReference>
<organism evidence="1 2">
    <name type="scientific">Quercus lobata</name>
    <name type="common">Valley oak</name>
    <dbReference type="NCBI Taxonomy" id="97700"/>
    <lineage>
        <taxon>Eukaryota</taxon>
        <taxon>Viridiplantae</taxon>
        <taxon>Streptophyta</taxon>
        <taxon>Embryophyta</taxon>
        <taxon>Tracheophyta</taxon>
        <taxon>Spermatophyta</taxon>
        <taxon>Magnoliopsida</taxon>
        <taxon>eudicotyledons</taxon>
        <taxon>Gunneridae</taxon>
        <taxon>Pentapetalae</taxon>
        <taxon>rosids</taxon>
        <taxon>fabids</taxon>
        <taxon>Fagales</taxon>
        <taxon>Fagaceae</taxon>
        <taxon>Quercus</taxon>
    </lineage>
</organism>
<dbReference type="EnsemblPlants" id="QL05p052013:mrna">
    <property type="protein sequence ID" value="QL05p052013:mrna:CDS:1"/>
    <property type="gene ID" value="QL05p052013"/>
</dbReference>
<accession>A0A7N2LRP6</accession>
<reference evidence="1" key="2">
    <citation type="submission" date="2021-01" db="UniProtKB">
        <authorList>
            <consortium name="EnsemblPlants"/>
        </authorList>
    </citation>
    <scope>IDENTIFICATION</scope>
</reference>
<dbReference type="Gramene" id="QL05p052013:mrna">
    <property type="protein sequence ID" value="QL05p052013:mrna:CDS:1"/>
    <property type="gene ID" value="QL05p052013"/>
</dbReference>
<protein>
    <recommendedName>
        <fullName evidence="3">GED domain-containing protein</fullName>
    </recommendedName>
</protein>
<evidence type="ECO:0000313" key="1">
    <source>
        <dbReference type="EnsemblPlants" id="QL05p052013:mrna:CDS:1"/>
    </source>
</evidence>